<gene>
    <name evidence="3" type="ORF">TVAG_234360</name>
</gene>
<dbReference type="SMR" id="A2FPP2"/>
<feature type="region of interest" description="Disordered" evidence="2">
    <location>
        <begin position="330"/>
        <end position="391"/>
    </location>
</feature>
<dbReference type="VEuPathDB" id="TrichDB:TVAGG3_0774650"/>
<feature type="compositionally biased region" description="Polar residues" evidence="2">
    <location>
        <begin position="377"/>
        <end position="391"/>
    </location>
</feature>
<feature type="region of interest" description="Disordered" evidence="2">
    <location>
        <begin position="1"/>
        <end position="35"/>
    </location>
</feature>
<reference evidence="3" key="1">
    <citation type="submission" date="2006-10" db="EMBL/GenBank/DDBJ databases">
        <authorList>
            <person name="Amadeo P."/>
            <person name="Zhao Q."/>
            <person name="Wortman J."/>
            <person name="Fraser-Liggett C."/>
            <person name="Carlton J."/>
        </authorList>
    </citation>
    <scope>NUCLEOTIDE SEQUENCE</scope>
    <source>
        <strain evidence="3">G3</strain>
    </source>
</reference>
<dbReference type="EMBL" id="DS113929">
    <property type="protein sequence ID" value="EAX93118.1"/>
    <property type="molecule type" value="Genomic_DNA"/>
</dbReference>
<evidence type="ECO:0000313" key="3">
    <source>
        <dbReference type="EMBL" id="EAX93118.1"/>
    </source>
</evidence>
<evidence type="ECO:0000256" key="1">
    <source>
        <dbReference type="SAM" id="Coils"/>
    </source>
</evidence>
<dbReference type="OrthoDB" id="10648065at2759"/>
<organism evidence="3 4">
    <name type="scientific">Trichomonas vaginalis (strain ATCC PRA-98 / G3)</name>
    <dbReference type="NCBI Taxonomy" id="412133"/>
    <lineage>
        <taxon>Eukaryota</taxon>
        <taxon>Metamonada</taxon>
        <taxon>Parabasalia</taxon>
        <taxon>Trichomonadida</taxon>
        <taxon>Trichomonadidae</taxon>
        <taxon>Trichomonas</taxon>
    </lineage>
</organism>
<dbReference type="Proteomes" id="UP000001542">
    <property type="component" value="Unassembled WGS sequence"/>
</dbReference>
<proteinExistence type="predicted"/>
<dbReference type="PANTHER" id="PTHR47026">
    <property type="entry name" value="PIGMENTOSA GTPASE REGULATOR-LIKE PROTEIN, PUTATIVE-RELATED"/>
    <property type="match status" value="1"/>
</dbReference>
<sequence length="391" mass="45470">MSYQPAPPQEDDYTTTPIKSPRKKHMNSRVPPPRISPELELLKQKAINGEDISNCDSSLFPDLIVALKQQRDFLISYDLYDDSEECDKALKEVMKLNDAIMKQSSQKKAVVEYKARLSKAKKELIELQHRANKLEKELEKDLEEQDKQLEEKQKKEIEEYEEKWNSEGQLRRYNRASGTLRNMKTQAIHLLNSHRYEEMRIVEQQANSLAESEAIRSHQNMEADYSNGYLLLEKKHEAERAQLKEAQERRRKVFESAKEIDEDVLKARIKKLETALEDASNSNRTYYMNVKTARANGTILAVQPAGMGKKRVDVTKFNTLKLPALNHMPEMLRRTRSPTTPRSARNPPRGMSYDKFNFSELNSPSPNGRPSPMSPRYQRSNQHRSNSVHYY</sequence>
<protein>
    <submittedName>
        <fullName evidence="3">Uncharacterized protein</fullName>
    </submittedName>
</protein>
<dbReference type="PANTHER" id="PTHR47026:SF2">
    <property type="entry name" value="FLAGELLAR ASSOCIATED PROTEIN"/>
    <property type="match status" value="1"/>
</dbReference>
<dbReference type="RefSeq" id="XP_001306048.1">
    <property type="nucleotide sequence ID" value="XM_001306047.1"/>
</dbReference>
<reference evidence="3" key="2">
    <citation type="journal article" date="2007" name="Science">
        <title>Draft genome sequence of the sexually transmitted pathogen Trichomonas vaginalis.</title>
        <authorList>
            <person name="Carlton J.M."/>
            <person name="Hirt R.P."/>
            <person name="Silva J.C."/>
            <person name="Delcher A.L."/>
            <person name="Schatz M."/>
            <person name="Zhao Q."/>
            <person name="Wortman J.R."/>
            <person name="Bidwell S.L."/>
            <person name="Alsmark U.C.M."/>
            <person name="Besteiro S."/>
            <person name="Sicheritz-Ponten T."/>
            <person name="Noel C.J."/>
            <person name="Dacks J.B."/>
            <person name="Foster P.G."/>
            <person name="Simillion C."/>
            <person name="Van de Peer Y."/>
            <person name="Miranda-Saavedra D."/>
            <person name="Barton G.J."/>
            <person name="Westrop G.D."/>
            <person name="Mueller S."/>
            <person name="Dessi D."/>
            <person name="Fiori P.L."/>
            <person name="Ren Q."/>
            <person name="Paulsen I."/>
            <person name="Zhang H."/>
            <person name="Bastida-Corcuera F.D."/>
            <person name="Simoes-Barbosa A."/>
            <person name="Brown M.T."/>
            <person name="Hayes R.D."/>
            <person name="Mukherjee M."/>
            <person name="Okumura C.Y."/>
            <person name="Schneider R."/>
            <person name="Smith A.J."/>
            <person name="Vanacova S."/>
            <person name="Villalvazo M."/>
            <person name="Haas B.J."/>
            <person name="Pertea M."/>
            <person name="Feldblyum T.V."/>
            <person name="Utterback T.R."/>
            <person name="Shu C.L."/>
            <person name="Osoegawa K."/>
            <person name="de Jong P.J."/>
            <person name="Hrdy I."/>
            <person name="Horvathova L."/>
            <person name="Zubacova Z."/>
            <person name="Dolezal P."/>
            <person name="Malik S.B."/>
            <person name="Logsdon J.M. Jr."/>
            <person name="Henze K."/>
            <person name="Gupta A."/>
            <person name="Wang C.C."/>
            <person name="Dunne R.L."/>
            <person name="Upcroft J.A."/>
            <person name="Upcroft P."/>
            <person name="White O."/>
            <person name="Salzberg S.L."/>
            <person name="Tang P."/>
            <person name="Chiu C.-H."/>
            <person name="Lee Y.-S."/>
            <person name="Embley T.M."/>
            <person name="Coombs G.H."/>
            <person name="Mottram J.C."/>
            <person name="Tachezy J."/>
            <person name="Fraser-Liggett C.M."/>
            <person name="Johnson P.J."/>
        </authorList>
    </citation>
    <scope>NUCLEOTIDE SEQUENCE [LARGE SCALE GENOMIC DNA]</scope>
    <source>
        <strain evidence="3">G3</strain>
    </source>
</reference>
<dbReference type="KEGG" id="tva:4750835"/>
<keyword evidence="1" id="KW-0175">Coiled coil</keyword>
<feature type="coiled-coil region" evidence="1">
    <location>
        <begin position="229"/>
        <end position="282"/>
    </location>
</feature>
<feature type="coiled-coil region" evidence="1">
    <location>
        <begin position="110"/>
        <end position="163"/>
    </location>
</feature>
<keyword evidence="4" id="KW-1185">Reference proteome</keyword>
<dbReference type="InParanoid" id="A2FPP2"/>
<evidence type="ECO:0000313" key="4">
    <source>
        <dbReference type="Proteomes" id="UP000001542"/>
    </source>
</evidence>
<dbReference type="VEuPathDB" id="TrichDB:TVAG_234360"/>
<feature type="compositionally biased region" description="Low complexity" evidence="2">
    <location>
        <begin position="337"/>
        <end position="349"/>
    </location>
</feature>
<name>A2FPP2_TRIV3</name>
<dbReference type="AlphaFoldDB" id="A2FPP2"/>
<accession>A2FPP2</accession>
<evidence type="ECO:0000256" key="2">
    <source>
        <dbReference type="SAM" id="MobiDB-lite"/>
    </source>
</evidence>